<dbReference type="EMBL" id="JAGYPN010000004">
    <property type="protein sequence ID" value="MBS4224522.1"/>
    <property type="molecule type" value="Genomic_DNA"/>
</dbReference>
<feature type="transmembrane region" description="Helical" evidence="1">
    <location>
        <begin position="156"/>
        <end position="176"/>
    </location>
</feature>
<evidence type="ECO:0000313" key="2">
    <source>
        <dbReference type="EMBL" id="MBS4224522.1"/>
    </source>
</evidence>
<keyword evidence="1" id="KW-0812">Transmembrane</keyword>
<sequence length="218" mass="25751">MIRIFSEHGVFIIFSIDGVFYRIGTWLYNFMFLNILFILCCIPIITIYPALGALFGVVRQWKRNNDIAIFSQFIRMFKENWKQSYLVGIFSTLIGGFLAIDFFLLYQMTFSYKIFIFSALIFICFLFVLTFISIYPLMVHMNTTFKRLCISSLQIGLYKIHLSIFCLIILSAWTLLSLQFSFLIFFFFFSVSAYIIYWIADLKFNKLMPHEDTVSEEA</sequence>
<dbReference type="InterPro" id="IPR006938">
    <property type="entry name" value="DUF624"/>
</dbReference>
<feature type="transmembrane region" description="Helical" evidence="1">
    <location>
        <begin position="182"/>
        <end position="200"/>
    </location>
</feature>
<keyword evidence="1" id="KW-1133">Transmembrane helix</keyword>
<feature type="transmembrane region" description="Helical" evidence="1">
    <location>
        <begin position="114"/>
        <end position="135"/>
    </location>
</feature>
<keyword evidence="1" id="KW-0472">Membrane</keyword>
<evidence type="ECO:0000313" key="3">
    <source>
        <dbReference type="Proteomes" id="UP000676456"/>
    </source>
</evidence>
<comment type="caution">
    <text evidence="2">The sequence shown here is derived from an EMBL/GenBank/DDBJ whole genome shotgun (WGS) entry which is preliminary data.</text>
</comment>
<dbReference type="Proteomes" id="UP000676456">
    <property type="component" value="Unassembled WGS sequence"/>
</dbReference>
<proteinExistence type="predicted"/>
<evidence type="ECO:0000256" key="1">
    <source>
        <dbReference type="SAM" id="Phobius"/>
    </source>
</evidence>
<dbReference type="Pfam" id="PF04854">
    <property type="entry name" value="DUF624"/>
    <property type="match status" value="1"/>
</dbReference>
<dbReference type="RefSeq" id="WP_213099576.1">
    <property type="nucleotide sequence ID" value="NZ_JAGYPH010000004.1"/>
</dbReference>
<dbReference type="AlphaFoldDB" id="A0A942URX7"/>
<protein>
    <submittedName>
        <fullName evidence="2">DUF624 domain-containing protein</fullName>
    </submittedName>
</protein>
<feature type="transmembrane region" description="Helical" evidence="1">
    <location>
        <begin position="85"/>
        <end position="108"/>
    </location>
</feature>
<reference evidence="2 3" key="1">
    <citation type="submission" date="2021-05" db="EMBL/GenBank/DDBJ databases">
        <title>Novel Bacillus species.</title>
        <authorList>
            <person name="Liu G."/>
        </authorList>
    </citation>
    <scope>NUCLEOTIDE SEQUENCE [LARGE SCALE GENOMIC DNA]</scope>
    <source>
        <strain evidence="2 3">FJAT-49682</strain>
    </source>
</reference>
<name>A0A942URX7_9BACI</name>
<organism evidence="2 3">
    <name type="scientific">Lederbergia citrea</name>
    <dbReference type="NCBI Taxonomy" id="2833581"/>
    <lineage>
        <taxon>Bacteria</taxon>
        <taxon>Bacillati</taxon>
        <taxon>Bacillota</taxon>
        <taxon>Bacilli</taxon>
        <taxon>Bacillales</taxon>
        <taxon>Bacillaceae</taxon>
        <taxon>Lederbergia</taxon>
    </lineage>
</organism>
<feature type="transmembrane region" description="Helical" evidence="1">
    <location>
        <begin position="35"/>
        <end position="58"/>
    </location>
</feature>
<accession>A0A942URX7</accession>
<gene>
    <name evidence="2" type="ORF">KHA91_17575</name>
</gene>
<keyword evidence="3" id="KW-1185">Reference proteome</keyword>
<feature type="transmembrane region" description="Helical" evidence="1">
    <location>
        <begin position="9"/>
        <end position="29"/>
    </location>
</feature>